<organism evidence="1">
    <name type="scientific">marine sediment metagenome</name>
    <dbReference type="NCBI Taxonomy" id="412755"/>
    <lineage>
        <taxon>unclassified sequences</taxon>
        <taxon>metagenomes</taxon>
        <taxon>ecological metagenomes</taxon>
    </lineage>
</organism>
<proteinExistence type="predicted"/>
<reference evidence="1" key="1">
    <citation type="journal article" date="2014" name="Front. Microbiol.">
        <title>High frequency of phylogenetically diverse reductive dehalogenase-homologous genes in deep subseafloor sedimentary metagenomes.</title>
        <authorList>
            <person name="Kawai M."/>
            <person name="Futagami T."/>
            <person name="Toyoda A."/>
            <person name="Takaki Y."/>
            <person name="Nishi S."/>
            <person name="Hori S."/>
            <person name="Arai W."/>
            <person name="Tsubouchi T."/>
            <person name="Morono Y."/>
            <person name="Uchiyama I."/>
            <person name="Ito T."/>
            <person name="Fujiyama A."/>
            <person name="Inagaki F."/>
            <person name="Takami H."/>
        </authorList>
    </citation>
    <scope>NUCLEOTIDE SEQUENCE</scope>
    <source>
        <strain evidence="1">Expedition CK06-06</strain>
    </source>
</reference>
<protein>
    <submittedName>
        <fullName evidence="1">Uncharacterized protein</fullName>
    </submittedName>
</protein>
<sequence length="99" mass="11870">MQRKGFKISLRKGGDHKEMAGINTIKLKTLKQTKKYYLWELKREESLTESERSKYLLALKSIEKIIKEKEDPRERGKHKKSILYDHKAVFHNNKSYRGY</sequence>
<comment type="caution">
    <text evidence="1">The sequence shown here is derived from an EMBL/GenBank/DDBJ whole genome shotgun (WGS) entry which is preliminary data.</text>
</comment>
<gene>
    <name evidence="1" type="ORF">S12H4_03915</name>
</gene>
<name>X1RZH6_9ZZZZ</name>
<dbReference type="AlphaFoldDB" id="X1RZH6"/>
<evidence type="ECO:0000313" key="1">
    <source>
        <dbReference type="EMBL" id="GAI72331.1"/>
    </source>
</evidence>
<accession>X1RZH6</accession>
<dbReference type="EMBL" id="BARW01001152">
    <property type="protein sequence ID" value="GAI72331.1"/>
    <property type="molecule type" value="Genomic_DNA"/>
</dbReference>